<evidence type="ECO:0000313" key="2">
    <source>
        <dbReference type="EMBL" id="GAI20568.1"/>
    </source>
</evidence>
<reference evidence="2" key="1">
    <citation type="journal article" date="2014" name="Front. Microbiol.">
        <title>High frequency of phylogenetically diverse reductive dehalogenase-homologous genes in deep subseafloor sedimentary metagenomes.</title>
        <authorList>
            <person name="Kawai M."/>
            <person name="Futagami T."/>
            <person name="Toyoda A."/>
            <person name="Takaki Y."/>
            <person name="Nishi S."/>
            <person name="Hori S."/>
            <person name="Arai W."/>
            <person name="Tsubouchi T."/>
            <person name="Morono Y."/>
            <person name="Uchiyama I."/>
            <person name="Ito T."/>
            <person name="Fujiyama A."/>
            <person name="Inagaki F."/>
            <person name="Takami H."/>
        </authorList>
    </citation>
    <scope>NUCLEOTIDE SEQUENCE</scope>
    <source>
        <strain evidence="2">Expedition CK06-06</strain>
    </source>
</reference>
<organism evidence="2">
    <name type="scientific">marine sediment metagenome</name>
    <dbReference type="NCBI Taxonomy" id="412755"/>
    <lineage>
        <taxon>unclassified sequences</taxon>
        <taxon>metagenomes</taxon>
        <taxon>ecological metagenomes</taxon>
    </lineage>
</organism>
<proteinExistence type="predicted"/>
<sequence length="159" mass="18141">MKMVKQNILKNGNNKVKKFTAGFFVMIMVLASMSAISLFATPAKAGTFMNSTVGTFENNRSISKTVFAQGETIYGYGNMGRSGRMRLRIRGPNNMVVHISNEVDGNEVSTNWTLPLYAQVGEWDIQIQYHWIIWWTIRTAHFYVGFEDMPYAVNCIFYV</sequence>
<protein>
    <submittedName>
        <fullName evidence="2">Uncharacterized protein</fullName>
    </submittedName>
</protein>
<dbReference type="AlphaFoldDB" id="X1LNB5"/>
<feature type="transmembrane region" description="Helical" evidence="1">
    <location>
        <begin position="21"/>
        <end position="40"/>
    </location>
</feature>
<evidence type="ECO:0000256" key="1">
    <source>
        <dbReference type="SAM" id="Phobius"/>
    </source>
</evidence>
<dbReference type="EMBL" id="BARV01017195">
    <property type="protein sequence ID" value="GAI20568.1"/>
    <property type="molecule type" value="Genomic_DNA"/>
</dbReference>
<name>X1LNB5_9ZZZZ</name>
<keyword evidence="1" id="KW-1133">Transmembrane helix</keyword>
<keyword evidence="1" id="KW-0472">Membrane</keyword>
<gene>
    <name evidence="2" type="ORF">S06H3_29356</name>
</gene>
<keyword evidence="1" id="KW-0812">Transmembrane</keyword>
<accession>X1LNB5</accession>
<comment type="caution">
    <text evidence="2">The sequence shown here is derived from an EMBL/GenBank/DDBJ whole genome shotgun (WGS) entry which is preliminary data.</text>
</comment>